<dbReference type="EMBL" id="CP014862">
    <property type="protein sequence ID" value="ASJ01831.1"/>
    <property type="molecule type" value="Genomic_DNA"/>
</dbReference>
<proteinExistence type="predicted"/>
<dbReference type="RefSeq" id="WP_088857099.1">
    <property type="nucleotide sequence ID" value="NZ_CP014862.1"/>
</dbReference>
<name>A0A2Z2MHB2_THEPR</name>
<organism evidence="1 2">
    <name type="scientific">Thermococcus profundus</name>
    <dbReference type="NCBI Taxonomy" id="49899"/>
    <lineage>
        <taxon>Archaea</taxon>
        <taxon>Methanobacteriati</taxon>
        <taxon>Methanobacteriota</taxon>
        <taxon>Thermococci</taxon>
        <taxon>Thermococcales</taxon>
        <taxon>Thermococcaceae</taxon>
        <taxon>Thermococcus</taxon>
    </lineage>
</organism>
<dbReference type="GeneID" id="33318828"/>
<reference evidence="1 2" key="1">
    <citation type="submission" date="2016-03" db="EMBL/GenBank/DDBJ databases">
        <title>Complete genome sequence of Thermococcus profundus strain DT5432.</title>
        <authorList>
            <person name="Oger P.M."/>
        </authorList>
    </citation>
    <scope>NUCLEOTIDE SEQUENCE [LARGE SCALE GENOMIC DNA]</scope>
    <source>
        <strain evidence="1 2">DT 5432</strain>
    </source>
</reference>
<dbReference type="AlphaFoldDB" id="A0A2Z2MHB2"/>
<dbReference type="Proteomes" id="UP000250179">
    <property type="component" value="Chromosome"/>
</dbReference>
<sequence length="140" mass="15330">MRMGLFKIFLISYALLSLVFVLTYSSSLEGVSREWEPVNLHIPDQCRAIGESIPLDTSGLYKVEFTPRGEVVTADGILKEPGEVHVVLRGVYFDYIGPIDKDVYVRIEPEIGQGTVVKFLLLGLVGGVAVASAFRGLGLE</sequence>
<protein>
    <submittedName>
        <fullName evidence="1">Uncharacterized protein</fullName>
    </submittedName>
</protein>
<gene>
    <name evidence="1" type="ORF">A3L09_00425</name>
</gene>
<dbReference type="KEGG" id="tprf:A3L09_00425"/>
<keyword evidence="2" id="KW-1185">Reference proteome</keyword>
<evidence type="ECO:0000313" key="2">
    <source>
        <dbReference type="Proteomes" id="UP000250179"/>
    </source>
</evidence>
<accession>A0A2Z2MHB2</accession>
<dbReference type="OrthoDB" id="102233at2157"/>
<evidence type="ECO:0000313" key="1">
    <source>
        <dbReference type="EMBL" id="ASJ01831.1"/>
    </source>
</evidence>